<evidence type="ECO:0000256" key="1">
    <source>
        <dbReference type="SAM" id="Phobius"/>
    </source>
</evidence>
<feature type="transmembrane region" description="Helical" evidence="1">
    <location>
        <begin position="397"/>
        <end position="419"/>
    </location>
</feature>
<reference evidence="3" key="1">
    <citation type="submission" date="2021-05" db="EMBL/GenBank/DDBJ databases">
        <title>The genome of the haptophyte Pavlova lutheri (Diacronema luteri, Pavlovales) - a model for lipid biosynthesis in eukaryotic algae.</title>
        <authorList>
            <person name="Hulatt C.J."/>
            <person name="Posewitz M.C."/>
        </authorList>
    </citation>
    <scope>NUCLEOTIDE SEQUENCE</scope>
    <source>
        <strain evidence="3">NIVA-4/92</strain>
    </source>
</reference>
<dbReference type="InterPro" id="IPR002656">
    <property type="entry name" value="Acyl_transf_3_dom"/>
</dbReference>
<proteinExistence type="predicted"/>
<evidence type="ECO:0000313" key="4">
    <source>
        <dbReference type="Proteomes" id="UP000751190"/>
    </source>
</evidence>
<keyword evidence="1" id="KW-0472">Membrane</keyword>
<name>A0A8J6C7K4_DIALT</name>
<dbReference type="GO" id="GO:0016747">
    <property type="term" value="F:acyltransferase activity, transferring groups other than amino-acyl groups"/>
    <property type="evidence" value="ECO:0007669"/>
    <property type="project" value="InterPro"/>
</dbReference>
<feature type="transmembrane region" description="Helical" evidence="1">
    <location>
        <begin position="64"/>
        <end position="83"/>
    </location>
</feature>
<dbReference type="Proteomes" id="UP000751190">
    <property type="component" value="Unassembled WGS sequence"/>
</dbReference>
<dbReference type="AlphaFoldDB" id="A0A8J6C7K4"/>
<dbReference type="OMA" id="VITTWIA"/>
<dbReference type="PANTHER" id="PTHR23028">
    <property type="entry name" value="ACETYLTRANSFERASE"/>
    <property type="match status" value="1"/>
</dbReference>
<dbReference type="GO" id="GO:0016020">
    <property type="term" value="C:membrane"/>
    <property type="evidence" value="ECO:0007669"/>
    <property type="project" value="TreeGrafter"/>
</dbReference>
<organism evidence="3 4">
    <name type="scientific">Diacronema lutheri</name>
    <name type="common">Unicellular marine alga</name>
    <name type="synonym">Monochrysis lutheri</name>
    <dbReference type="NCBI Taxonomy" id="2081491"/>
    <lineage>
        <taxon>Eukaryota</taxon>
        <taxon>Haptista</taxon>
        <taxon>Haptophyta</taxon>
        <taxon>Pavlovophyceae</taxon>
        <taxon>Pavlovales</taxon>
        <taxon>Pavlovaceae</taxon>
        <taxon>Diacronema</taxon>
    </lineage>
</organism>
<keyword evidence="1" id="KW-1133">Transmembrane helix</keyword>
<sequence>MFYSGAQNTTNLTMGTRFAAAATSTGRPILTQLAGMRAAASMWIVLGHFMTWPRAPFGTLIDRGCVPTGSFILLSGFVTHYAYHGKPYDTRTQVLRYYARRFGAILFSYYATWLLMIALSIGSCALGACVVPGAEFGILPSVKEAVESFFFVQAFEPIWPYFPNGPAWTISTMGLLWLLYPKLQAWLRRPLQARPFALAAGAAIACQLPALLAFFAGCVAPGLGKPYFISTEAGLWMYHFPPLRLADFVLGMALAQALADGRGAPERRAWAWLADGAFVAVFALCQLVPTDPRSGGYPMRQGYEPFFVSGLQPIVGLFIFASSCSGACGVGGAGGAGDAGDAGGGSRGSIAGAIFRHPVLQGLGEYSFQVYLWHWPIGILVMHLWRRKSADRTIGMAAPVLIPYLIGTWLFAAAVSVYAEEPFRKWLRRNIDDWAARREAKEAAHRTNDDDAGARGVALETSGRARARVGALALEEGVGATALLSSQHPRSDANAPVRLPALSVGAPAAMPVFLSIA</sequence>
<dbReference type="OrthoDB" id="439920at2759"/>
<evidence type="ECO:0000259" key="2">
    <source>
        <dbReference type="Pfam" id="PF01757"/>
    </source>
</evidence>
<accession>A0A8J6C7K4</accession>
<gene>
    <name evidence="3" type="ORF">KFE25_001637</name>
</gene>
<feature type="transmembrane region" description="Helical" evidence="1">
    <location>
        <begin position="270"/>
        <end position="289"/>
    </location>
</feature>
<keyword evidence="1" id="KW-0812">Transmembrane</keyword>
<dbReference type="GO" id="GO:0000271">
    <property type="term" value="P:polysaccharide biosynthetic process"/>
    <property type="evidence" value="ECO:0007669"/>
    <property type="project" value="TreeGrafter"/>
</dbReference>
<keyword evidence="4" id="KW-1185">Reference proteome</keyword>
<evidence type="ECO:0000313" key="3">
    <source>
        <dbReference type="EMBL" id="KAG8462864.1"/>
    </source>
</evidence>
<feature type="domain" description="Acyltransferase 3" evidence="2">
    <location>
        <begin position="33"/>
        <end position="411"/>
    </location>
</feature>
<feature type="transmembrane region" description="Helical" evidence="1">
    <location>
        <begin position="104"/>
        <end position="134"/>
    </location>
</feature>
<feature type="transmembrane region" description="Helical" evidence="1">
    <location>
        <begin position="165"/>
        <end position="183"/>
    </location>
</feature>
<comment type="caution">
    <text evidence="3">The sequence shown here is derived from an EMBL/GenBank/DDBJ whole genome shotgun (WGS) entry which is preliminary data.</text>
</comment>
<feature type="transmembrane region" description="Helical" evidence="1">
    <location>
        <begin position="236"/>
        <end position="258"/>
    </location>
</feature>
<dbReference type="PANTHER" id="PTHR23028:SF53">
    <property type="entry name" value="ACYL_TRANSF_3 DOMAIN-CONTAINING PROTEIN"/>
    <property type="match status" value="1"/>
</dbReference>
<protein>
    <recommendedName>
        <fullName evidence="2">Acyltransferase 3 domain-containing protein</fullName>
    </recommendedName>
</protein>
<dbReference type="InterPro" id="IPR050879">
    <property type="entry name" value="Acyltransferase_3"/>
</dbReference>
<feature type="transmembrane region" description="Helical" evidence="1">
    <location>
        <begin position="195"/>
        <end position="216"/>
    </location>
</feature>
<dbReference type="EMBL" id="JAGTXO010000018">
    <property type="protein sequence ID" value="KAG8462864.1"/>
    <property type="molecule type" value="Genomic_DNA"/>
</dbReference>
<feature type="transmembrane region" description="Helical" evidence="1">
    <location>
        <begin position="34"/>
        <end position="52"/>
    </location>
</feature>
<dbReference type="Pfam" id="PF01757">
    <property type="entry name" value="Acyl_transf_3"/>
    <property type="match status" value="1"/>
</dbReference>